<evidence type="ECO:0000256" key="7">
    <source>
        <dbReference type="ARBA" id="ARBA00023136"/>
    </source>
</evidence>
<dbReference type="PANTHER" id="PTHR34975:SF2">
    <property type="entry name" value="SPORE GERMINATION PROTEIN A2"/>
    <property type="match status" value="1"/>
</dbReference>
<dbReference type="NCBIfam" id="TIGR00912">
    <property type="entry name" value="2A0309"/>
    <property type="match status" value="1"/>
</dbReference>
<evidence type="ECO:0000313" key="10">
    <source>
        <dbReference type="Proteomes" id="UP001500880"/>
    </source>
</evidence>
<feature type="transmembrane region" description="Helical" evidence="8">
    <location>
        <begin position="83"/>
        <end position="108"/>
    </location>
</feature>
<comment type="caution">
    <text evidence="9">The sequence shown here is derived from an EMBL/GenBank/DDBJ whole genome shotgun (WGS) entry which is preliminary data.</text>
</comment>
<keyword evidence="7 8" id="KW-0472">Membrane</keyword>
<proteinExistence type="inferred from homology"/>
<dbReference type="Gene3D" id="1.20.1740.10">
    <property type="entry name" value="Amino acid/polyamine transporter I"/>
    <property type="match status" value="1"/>
</dbReference>
<feature type="transmembrane region" description="Helical" evidence="8">
    <location>
        <begin position="332"/>
        <end position="355"/>
    </location>
</feature>
<dbReference type="Pfam" id="PF03845">
    <property type="entry name" value="Spore_permease"/>
    <property type="match status" value="1"/>
</dbReference>
<evidence type="ECO:0000256" key="3">
    <source>
        <dbReference type="ARBA" id="ARBA00022448"/>
    </source>
</evidence>
<dbReference type="Proteomes" id="UP001500880">
    <property type="component" value="Unassembled WGS sequence"/>
</dbReference>
<accession>A0ABP3LLN1</accession>
<organism evidence="9 10">
    <name type="scientific">Salinibacillus aidingensis</name>
    <dbReference type="NCBI Taxonomy" id="237684"/>
    <lineage>
        <taxon>Bacteria</taxon>
        <taxon>Bacillati</taxon>
        <taxon>Bacillota</taxon>
        <taxon>Bacilli</taxon>
        <taxon>Bacillales</taxon>
        <taxon>Bacillaceae</taxon>
        <taxon>Salinibacillus</taxon>
    </lineage>
</organism>
<dbReference type="PANTHER" id="PTHR34975">
    <property type="entry name" value="SPORE GERMINATION PROTEIN A2"/>
    <property type="match status" value="1"/>
</dbReference>
<evidence type="ECO:0000256" key="5">
    <source>
        <dbReference type="ARBA" id="ARBA00022692"/>
    </source>
</evidence>
<keyword evidence="4" id="KW-0309">Germination</keyword>
<gene>
    <name evidence="9" type="ORF">GCM10008986_33150</name>
</gene>
<comment type="similarity">
    <text evidence="2">Belongs to the amino acid-polyamine-organocation (APC) superfamily. Spore germination protein (SGP) (TC 2.A.3.9) family.</text>
</comment>
<dbReference type="InterPro" id="IPR004761">
    <property type="entry name" value="Spore_GerAB"/>
</dbReference>
<evidence type="ECO:0000256" key="4">
    <source>
        <dbReference type="ARBA" id="ARBA00022544"/>
    </source>
</evidence>
<feature type="transmembrane region" description="Helical" evidence="8">
    <location>
        <begin position="220"/>
        <end position="240"/>
    </location>
</feature>
<feature type="transmembrane region" description="Helical" evidence="8">
    <location>
        <begin position="12"/>
        <end position="32"/>
    </location>
</feature>
<keyword evidence="3" id="KW-0813">Transport</keyword>
<keyword evidence="10" id="KW-1185">Reference proteome</keyword>
<keyword evidence="5 8" id="KW-0812">Transmembrane</keyword>
<evidence type="ECO:0000256" key="8">
    <source>
        <dbReference type="SAM" id="Phobius"/>
    </source>
</evidence>
<dbReference type="RefSeq" id="WP_343843578.1">
    <property type="nucleotide sequence ID" value="NZ_BAAADO010000009.1"/>
</dbReference>
<protein>
    <submittedName>
        <fullName evidence="9">GerAB/ArcD/ProY family transporter</fullName>
    </submittedName>
</protein>
<reference evidence="10" key="1">
    <citation type="journal article" date="2019" name="Int. J. Syst. Evol. Microbiol.">
        <title>The Global Catalogue of Microorganisms (GCM) 10K type strain sequencing project: providing services to taxonomists for standard genome sequencing and annotation.</title>
        <authorList>
            <consortium name="The Broad Institute Genomics Platform"/>
            <consortium name="The Broad Institute Genome Sequencing Center for Infectious Disease"/>
            <person name="Wu L."/>
            <person name="Ma J."/>
        </authorList>
    </citation>
    <scope>NUCLEOTIDE SEQUENCE [LARGE SCALE GENOMIC DNA]</scope>
    <source>
        <strain evidence="10">JCM 12389</strain>
    </source>
</reference>
<feature type="transmembrane region" description="Helical" evidence="8">
    <location>
        <begin position="44"/>
        <end position="63"/>
    </location>
</feature>
<feature type="transmembrane region" description="Helical" evidence="8">
    <location>
        <begin position="114"/>
        <end position="136"/>
    </location>
</feature>
<dbReference type="EMBL" id="BAAADO010000009">
    <property type="protein sequence ID" value="GAA0502884.1"/>
    <property type="molecule type" value="Genomic_DNA"/>
</dbReference>
<feature type="transmembrane region" description="Helical" evidence="8">
    <location>
        <begin position="191"/>
        <end position="208"/>
    </location>
</feature>
<feature type="transmembrane region" description="Helical" evidence="8">
    <location>
        <begin position="143"/>
        <end position="171"/>
    </location>
</feature>
<sequence length="362" mass="41750">MGKPVSDTLKVSSFLVFFLVHSVQVGIGILSFESAVIEYASYDAWISVIIAGIAVHVVVWMCFKMLKQDEDIFDIHNTLFGKYAGGVLGFLISIYFLILSAVTLRLYIEIIQVWMFPHISVLYLGVVFIILFYYVINGGFRVVAGICFLGTVIPLYLLLTLLFPLEFAYFHNLMPVLNHSVKDLLLSTKEMTLSFLGFSTLLIYYPFIKHPEKAHKWAHFGVMFTIFIYVALTIVAFVFYDEEQLSTVIWPTLGIWKIIEMPFVERFEYIGISSWAMVILPNMTLTLWAATRGMKRIFHVNQRKTVIVFLLIVLIANTLINGHERIMKLSDYVSRMGFYTVFVYIPFLFIAYTIYQKVRKSK</sequence>
<comment type="subcellular location">
    <subcellularLocation>
        <location evidence="1">Membrane</location>
        <topology evidence="1">Multi-pass membrane protein</topology>
    </subcellularLocation>
</comment>
<evidence type="ECO:0000256" key="1">
    <source>
        <dbReference type="ARBA" id="ARBA00004141"/>
    </source>
</evidence>
<feature type="transmembrane region" description="Helical" evidence="8">
    <location>
        <begin position="269"/>
        <end position="291"/>
    </location>
</feature>
<evidence type="ECO:0000256" key="2">
    <source>
        <dbReference type="ARBA" id="ARBA00007998"/>
    </source>
</evidence>
<evidence type="ECO:0000313" key="9">
    <source>
        <dbReference type="EMBL" id="GAA0502884.1"/>
    </source>
</evidence>
<keyword evidence="6 8" id="KW-1133">Transmembrane helix</keyword>
<name>A0ABP3LLN1_9BACI</name>
<evidence type="ECO:0000256" key="6">
    <source>
        <dbReference type="ARBA" id="ARBA00022989"/>
    </source>
</evidence>
<feature type="transmembrane region" description="Helical" evidence="8">
    <location>
        <begin position="303"/>
        <end position="320"/>
    </location>
</feature>